<dbReference type="Gene3D" id="1.10.10.10">
    <property type="entry name" value="Winged helix-like DNA-binding domain superfamily/Winged helix DNA-binding domain"/>
    <property type="match status" value="1"/>
</dbReference>
<dbReference type="SUPFAM" id="SSF53850">
    <property type="entry name" value="Periplasmic binding protein-like II"/>
    <property type="match status" value="1"/>
</dbReference>
<evidence type="ECO:0000256" key="1">
    <source>
        <dbReference type="ARBA" id="ARBA00009437"/>
    </source>
</evidence>
<feature type="domain" description="HTH lysR-type" evidence="5">
    <location>
        <begin position="1"/>
        <end position="58"/>
    </location>
</feature>
<dbReference type="InterPro" id="IPR036390">
    <property type="entry name" value="WH_DNA-bd_sf"/>
</dbReference>
<dbReference type="SUPFAM" id="SSF46785">
    <property type="entry name" value="Winged helix' DNA-binding domain"/>
    <property type="match status" value="1"/>
</dbReference>
<dbReference type="Pfam" id="PF03466">
    <property type="entry name" value="LysR_substrate"/>
    <property type="match status" value="1"/>
</dbReference>
<dbReference type="CDD" id="cd05466">
    <property type="entry name" value="PBP2_LTTR_substrate"/>
    <property type="match status" value="1"/>
</dbReference>
<dbReference type="AlphaFoldDB" id="A0A261S5F0"/>
<organism evidence="6 7">
    <name type="scientific">Bordetella genomosp. 10</name>
    <dbReference type="NCBI Taxonomy" id="1416804"/>
    <lineage>
        <taxon>Bacteria</taxon>
        <taxon>Pseudomonadati</taxon>
        <taxon>Pseudomonadota</taxon>
        <taxon>Betaproteobacteria</taxon>
        <taxon>Burkholderiales</taxon>
        <taxon>Alcaligenaceae</taxon>
        <taxon>Bordetella</taxon>
    </lineage>
</organism>
<dbReference type="PRINTS" id="PR00039">
    <property type="entry name" value="HTHLYSR"/>
</dbReference>
<dbReference type="Gene3D" id="3.40.190.290">
    <property type="match status" value="1"/>
</dbReference>
<protein>
    <submittedName>
        <fullName evidence="6">LysR family transcriptional regulator</fullName>
    </submittedName>
</protein>
<dbReference type="FunFam" id="1.10.10.10:FF:000001">
    <property type="entry name" value="LysR family transcriptional regulator"/>
    <property type="match status" value="1"/>
</dbReference>
<dbReference type="OrthoDB" id="9803735at2"/>
<reference evidence="7" key="1">
    <citation type="submission" date="2017-05" db="EMBL/GenBank/DDBJ databases">
        <title>Complete and WGS of Bordetella genogroups.</title>
        <authorList>
            <person name="Spilker T."/>
            <person name="Lipuma J."/>
        </authorList>
    </citation>
    <scope>NUCLEOTIDE SEQUENCE [LARGE SCALE GENOMIC DNA]</scope>
    <source>
        <strain evidence="7">AU16122</strain>
    </source>
</reference>
<dbReference type="PANTHER" id="PTHR30126:SF40">
    <property type="entry name" value="HTH-TYPE TRANSCRIPTIONAL REGULATOR GLTR"/>
    <property type="match status" value="1"/>
</dbReference>
<name>A0A261S5F0_9BORD</name>
<keyword evidence="2" id="KW-0805">Transcription regulation</keyword>
<keyword evidence="4" id="KW-0804">Transcription</keyword>
<dbReference type="PANTHER" id="PTHR30126">
    <property type="entry name" value="HTH-TYPE TRANSCRIPTIONAL REGULATOR"/>
    <property type="match status" value="1"/>
</dbReference>
<proteinExistence type="inferred from homology"/>
<evidence type="ECO:0000259" key="5">
    <source>
        <dbReference type="PROSITE" id="PS50931"/>
    </source>
</evidence>
<dbReference type="GO" id="GO:0003700">
    <property type="term" value="F:DNA-binding transcription factor activity"/>
    <property type="evidence" value="ECO:0007669"/>
    <property type="project" value="InterPro"/>
</dbReference>
<dbReference type="InterPro" id="IPR005119">
    <property type="entry name" value="LysR_subst-bd"/>
</dbReference>
<evidence type="ECO:0000256" key="3">
    <source>
        <dbReference type="ARBA" id="ARBA00023125"/>
    </source>
</evidence>
<comment type="similarity">
    <text evidence="1">Belongs to the LysR transcriptional regulatory family.</text>
</comment>
<gene>
    <name evidence="6" type="ORF">CAL29_30785</name>
</gene>
<dbReference type="InterPro" id="IPR036388">
    <property type="entry name" value="WH-like_DNA-bd_sf"/>
</dbReference>
<keyword evidence="7" id="KW-1185">Reference proteome</keyword>
<evidence type="ECO:0000313" key="6">
    <source>
        <dbReference type="EMBL" id="OZI32207.1"/>
    </source>
</evidence>
<sequence length="293" mass="31399">MEIYQIRAFIKVARLGNVTRAAEALSLTQPAVTAQIKALEQSLGVALFDRSGGRLVLAKAGEALLETAEQLVALGNQLKSAAQALQGELHGVLELGVPSEQPDFLRLGELAATVMRQLPLVELKTHVMPAEALAEQVAGGRLAAALTVASAPPRGLQWMPLRSVRYRVALPRALADSMRKGGWRELAQLPWLDGPAGSHAHLLLRDLFERHGLSPRVVMQNDDQANLMALVRADAGCALLREEIALQGAAAGDCTVWGNVHADAMLGFIASSDRAGEPLVVALESMMREIWLP</sequence>
<dbReference type="Pfam" id="PF00126">
    <property type="entry name" value="HTH_1"/>
    <property type="match status" value="1"/>
</dbReference>
<dbReference type="EMBL" id="NEVM01000005">
    <property type="protein sequence ID" value="OZI32207.1"/>
    <property type="molecule type" value="Genomic_DNA"/>
</dbReference>
<keyword evidence="3" id="KW-0238">DNA-binding</keyword>
<dbReference type="PROSITE" id="PS50931">
    <property type="entry name" value="HTH_LYSR"/>
    <property type="match status" value="1"/>
</dbReference>
<dbReference type="InterPro" id="IPR000847">
    <property type="entry name" value="LysR_HTH_N"/>
</dbReference>
<dbReference type="Proteomes" id="UP000216020">
    <property type="component" value="Unassembled WGS sequence"/>
</dbReference>
<evidence type="ECO:0000256" key="4">
    <source>
        <dbReference type="ARBA" id="ARBA00023163"/>
    </source>
</evidence>
<accession>A0A261S5F0</accession>
<dbReference type="RefSeq" id="WP_094856601.1">
    <property type="nucleotide sequence ID" value="NZ_NEVM01000005.1"/>
</dbReference>
<evidence type="ECO:0000256" key="2">
    <source>
        <dbReference type="ARBA" id="ARBA00023015"/>
    </source>
</evidence>
<comment type="caution">
    <text evidence="6">The sequence shown here is derived from an EMBL/GenBank/DDBJ whole genome shotgun (WGS) entry which is preliminary data.</text>
</comment>
<evidence type="ECO:0000313" key="7">
    <source>
        <dbReference type="Proteomes" id="UP000216020"/>
    </source>
</evidence>
<dbReference type="GO" id="GO:0000976">
    <property type="term" value="F:transcription cis-regulatory region binding"/>
    <property type="evidence" value="ECO:0007669"/>
    <property type="project" value="TreeGrafter"/>
</dbReference>